<dbReference type="EMBL" id="CAMXCT030000735">
    <property type="protein sequence ID" value="CAL4769961.1"/>
    <property type="molecule type" value="Genomic_DNA"/>
</dbReference>
<organism evidence="2">
    <name type="scientific">Cladocopium goreaui</name>
    <dbReference type="NCBI Taxonomy" id="2562237"/>
    <lineage>
        <taxon>Eukaryota</taxon>
        <taxon>Sar</taxon>
        <taxon>Alveolata</taxon>
        <taxon>Dinophyceae</taxon>
        <taxon>Suessiales</taxon>
        <taxon>Symbiodiniaceae</taxon>
        <taxon>Cladocopium</taxon>
    </lineage>
</organism>
<feature type="chain" id="PRO_5043269975" evidence="1">
    <location>
        <begin position="26"/>
        <end position="148"/>
    </location>
</feature>
<dbReference type="Proteomes" id="UP001152797">
    <property type="component" value="Unassembled WGS sequence"/>
</dbReference>
<evidence type="ECO:0000313" key="4">
    <source>
        <dbReference type="Proteomes" id="UP001152797"/>
    </source>
</evidence>
<proteinExistence type="predicted"/>
<keyword evidence="4" id="KW-1185">Reference proteome</keyword>
<dbReference type="EMBL" id="CAMXCT020000735">
    <property type="protein sequence ID" value="CAL1136024.1"/>
    <property type="molecule type" value="Genomic_DNA"/>
</dbReference>
<dbReference type="EMBL" id="CAMXCT010000735">
    <property type="protein sequence ID" value="CAI3982649.1"/>
    <property type="molecule type" value="Genomic_DNA"/>
</dbReference>
<reference evidence="2" key="1">
    <citation type="submission" date="2022-10" db="EMBL/GenBank/DDBJ databases">
        <authorList>
            <person name="Chen Y."/>
            <person name="Dougan E. K."/>
            <person name="Chan C."/>
            <person name="Rhodes N."/>
            <person name="Thang M."/>
        </authorList>
    </citation>
    <scope>NUCLEOTIDE SEQUENCE</scope>
</reference>
<reference evidence="3" key="2">
    <citation type="submission" date="2024-04" db="EMBL/GenBank/DDBJ databases">
        <authorList>
            <person name="Chen Y."/>
            <person name="Shah S."/>
            <person name="Dougan E. K."/>
            <person name="Thang M."/>
            <person name="Chan C."/>
        </authorList>
    </citation>
    <scope>NUCLEOTIDE SEQUENCE [LARGE SCALE GENOMIC DNA]</scope>
</reference>
<accession>A0A9P1C039</accession>
<feature type="signal peptide" evidence="1">
    <location>
        <begin position="1"/>
        <end position="25"/>
    </location>
</feature>
<dbReference type="AlphaFoldDB" id="A0A9P1C039"/>
<keyword evidence="1" id="KW-0732">Signal</keyword>
<gene>
    <name evidence="2" type="ORF">C1SCF055_LOCUS10323</name>
</gene>
<name>A0A9P1C039_9DINO</name>
<comment type="caution">
    <text evidence="2">The sequence shown here is derived from an EMBL/GenBank/DDBJ whole genome shotgun (WGS) entry which is preliminary data.</text>
</comment>
<sequence>RFMGSLVCSCFYLLWAASCLESGLANERGHYGVILHDPSDLLGQSLFSDDRDEIVELLVDFQRKMSGPHLSQWAVHGGLAVLDAARYTSDSLGQQIDQLAQDLGFNDTEKSSVLVVLSELGVEVTGSLFSRHGEEHFGTDWAPLSLIL</sequence>
<feature type="non-terminal residue" evidence="2">
    <location>
        <position position="1"/>
    </location>
</feature>
<evidence type="ECO:0000313" key="3">
    <source>
        <dbReference type="EMBL" id="CAL1136024.1"/>
    </source>
</evidence>
<evidence type="ECO:0000313" key="2">
    <source>
        <dbReference type="EMBL" id="CAI3982649.1"/>
    </source>
</evidence>
<protein>
    <submittedName>
        <fullName evidence="2">Uncharacterized protein</fullName>
    </submittedName>
</protein>
<evidence type="ECO:0000256" key="1">
    <source>
        <dbReference type="SAM" id="SignalP"/>
    </source>
</evidence>